<organism evidence="4 5">
    <name type="scientific">Nocardioides mesophilus</name>
    <dbReference type="NCBI Taxonomy" id="433659"/>
    <lineage>
        <taxon>Bacteria</taxon>
        <taxon>Bacillati</taxon>
        <taxon>Actinomycetota</taxon>
        <taxon>Actinomycetes</taxon>
        <taxon>Propionibacteriales</taxon>
        <taxon>Nocardioidaceae</taxon>
        <taxon>Nocardioides</taxon>
    </lineage>
</organism>
<dbReference type="InterPro" id="IPR000086">
    <property type="entry name" value="NUDIX_hydrolase_dom"/>
</dbReference>
<dbReference type="GO" id="GO:0005829">
    <property type="term" value="C:cytosol"/>
    <property type="evidence" value="ECO:0007669"/>
    <property type="project" value="TreeGrafter"/>
</dbReference>
<evidence type="ECO:0000256" key="1">
    <source>
        <dbReference type="ARBA" id="ARBA00001946"/>
    </source>
</evidence>
<dbReference type="Pfam" id="PF00293">
    <property type="entry name" value="NUDIX"/>
    <property type="match status" value="1"/>
</dbReference>
<gene>
    <name evidence="4" type="ORF">H9L09_19590</name>
</gene>
<comment type="cofactor">
    <cofactor evidence="1">
        <name>Mg(2+)</name>
        <dbReference type="ChEBI" id="CHEBI:18420"/>
    </cofactor>
</comment>
<name>A0A7G9RAJ7_9ACTN</name>
<protein>
    <submittedName>
        <fullName evidence="4">NUDIX hydrolase</fullName>
    </submittedName>
</protein>
<dbReference type="KEGG" id="nmes:H9L09_19590"/>
<dbReference type="RefSeq" id="WP_187578464.1">
    <property type="nucleotide sequence ID" value="NZ_CP060713.1"/>
</dbReference>
<dbReference type="EMBL" id="CP060713">
    <property type="protein sequence ID" value="QNN52622.1"/>
    <property type="molecule type" value="Genomic_DNA"/>
</dbReference>
<sequence length="199" mass="22216">MSDLRDRPEQWPVHEVEEIWDGKAPFSVRRDLISAPADPDERFGRLVLEHPGAVVVLAVDEQERALVLRQYRHPVHQRLVELPAGLLDKPDEDPRVAAERELREEALLLAGEWTHLLTTYSSPGLTSERLELFLARDLSEAPDRGDGFELHHEEADMTSEWVPVAELLAGFLDGRLADGPLGHAVMTYVLGGHSARSAG</sequence>
<dbReference type="Proteomes" id="UP000515947">
    <property type="component" value="Chromosome"/>
</dbReference>
<accession>A0A7G9RAJ7</accession>
<evidence type="ECO:0000256" key="2">
    <source>
        <dbReference type="ARBA" id="ARBA00022801"/>
    </source>
</evidence>
<evidence type="ECO:0000259" key="3">
    <source>
        <dbReference type="PROSITE" id="PS51462"/>
    </source>
</evidence>
<dbReference type="Gene3D" id="3.90.79.10">
    <property type="entry name" value="Nucleoside Triphosphate Pyrophosphohydrolase"/>
    <property type="match status" value="1"/>
</dbReference>
<dbReference type="GO" id="GO:0006753">
    <property type="term" value="P:nucleoside phosphate metabolic process"/>
    <property type="evidence" value="ECO:0007669"/>
    <property type="project" value="TreeGrafter"/>
</dbReference>
<keyword evidence="5" id="KW-1185">Reference proteome</keyword>
<dbReference type="SUPFAM" id="SSF55811">
    <property type="entry name" value="Nudix"/>
    <property type="match status" value="1"/>
</dbReference>
<dbReference type="InterPro" id="IPR015797">
    <property type="entry name" value="NUDIX_hydrolase-like_dom_sf"/>
</dbReference>
<dbReference type="GO" id="GO:0019693">
    <property type="term" value="P:ribose phosphate metabolic process"/>
    <property type="evidence" value="ECO:0007669"/>
    <property type="project" value="TreeGrafter"/>
</dbReference>
<keyword evidence="2 4" id="KW-0378">Hydrolase</keyword>
<proteinExistence type="predicted"/>
<dbReference type="PANTHER" id="PTHR11839">
    <property type="entry name" value="UDP/ADP-SUGAR PYROPHOSPHATASE"/>
    <property type="match status" value="1"/>
</dbReference>
<feature type="domain" description="Nudix hydrolase" evidence="3">
    <location>
        <begin position="48"/>
        <end position="184"/>
    </location>
</feature>
<dbReference type="AlphaFoldDB" id="A0A7G9RAJ7"/>
<dbReference type="PANTHER" id="PTHR11839:SF18">
    <property type="entry name" value="NUDIX HYDROLASE DOMAIN-CONTAINING PROTEIN"/>
    <property type="match status" value="1"/>
</dbReference>
<dbReference type="PROSITE" id="PS51462">
    <property type="entry name" value="NUDIX"/>
    <property type="match status" value="1"/>
</dbReference>
<reference evidence="4 5" key="1">
    <citation type="submission" date="2020-08" db="EMBL/GenBank/DDBJ databases">
        <title>Genome sequence of Nocardioides mesophilus KACC 16243T.</title>
        <authorList>
            <person name="Hyun D.-W."/>
            <person name="Bae J.-W."/>
        </authorList>
    </citation>
    <scope>NUCLEOTIDE SEQUENCE [LARGE SCALE GENOMIC DNA]</scope>
    <source>
        <strain evidence="4 5">KACC 16243</strain>
    </source>
</reference>
<dbReference type="GO" id="GO:0016787">
    <property type="term" value="F:hydrolase activity"/>
    <property type="evidence" value="ECO:0007669"/>
    <property type="project" value="UniProtKB-KW"/>
</dbReference>
<evidence type="ECO:0000313" key="4">
    <source>
        <dbReference type="EMBL" id="QNN52622.1"/>
    </source>
</evidence>
<evidence type="ECO:0000313" key="5">
    <source>
        <dbReference type="Proteomes" id="UP000515947"/>
    </source>
</evidence>